<dbReference type="Gene3D" id="3.50.50.60">
    <property type="entry name" value="FAD/NAD(P)-binding domain"/>
    <property type="match status" value="3"/>
</dbReference>
<feature type="transmembrane region" description="Helical" evidence="6">
    <location>
        <begin position="507"/>
        <end position="527"/>
    </location>
</feature>
<dbReference type="GO" id="GO:0050660">
    <property type="term" value="F:flavin adenine dinucleotide binding"/>
    <property type="evidence" value="ECO:0007669"/>
    <property type="project" value="InterPro"/>
</dbReference>
<keyword evidence="6" id="KW-0472">Membrane</keyword>
<dbReference type="PIRSF" id="PIRSF000332">
    <property type="entry name" value="FMO"/>
    <property type="match status" value="1"/>
</dbReference>
<gene>
    <name evidence="7" type="ORF">T440DRAFT_506160</name>
</gene>
<dbReference type="GO" id="GO:0050661">
    <property type="term" value="F:NADP binding"/>
    <property type="evidence" value="ECO:0007669"/>
    <property type="project" value="InterPro"/>
</dbReference>
<dbReference type="SUPFAM" id="SSF51905">
    <property type="entry name" value="FAD/NAD(P)-binding domain"/>
    <property type="match status" value="1"/>
</dbReference>
<evidence type="ECO:0000313" key="8">
    <source>
        <dbReference type="Proteomes" id="UP000799423"/>
    </source>
</evidence>
<keyword evidence="8" id="KW-1185">Reference proteome</keyword>
<evidence type="ECO:0000313" key="7">
    <source>
        <dbReference type="EMBL" id="KAF2853345.1"/>
    </source>
</evidence>
<reference evidence="7" key="1">
    <citation type="submission" date="2020-01" db="EMBL/GenBank/DDBJ databases">
        <authorList>
            <consortium name="DOE Joint Genome Institute"/>
            <person name="Haridas S."/>
            <person name="Albert R."/>
            <person name="Binder M."/>
            <person name="Bloem J."/>
            <person name="Labutti K."/>
            <person name="Salamov A."/>
            <person name="Andreopoulos B."/>
            <person name="Baker S.E."/>
            <person name="Barry K."/>
            <person name="Bills G."/>
            <person name="Bluhm B.H."/>
            <person name="Cannon C."/>
            <person name="Castanera R."/>
            <person name="Culley D.E."/>
            <person name="Daum C."/>
            <person name="Ezra D."/>
            <person name="Gonzalez J.B."/>
            <person name="Henrissat B."/>
            <person name="Kuo A."/>
            <person name="Liang C."/>
            <person name="Lipzen A."/>
            <person name="Lutzoni F."/>
            <person name="Magnuson J."/>
            <person name="Mondo S."/>
            <person name="Nolan M."/>
            <person name="Ohm R."/>
            <person name="Pangilinan J."/>
            <person name="Park H.-J."/>
            <person name="Ramirez L."/>
            <person name="Alfaro M."/>
            <person name="Sun H."/>
            <person name="Tritt A."/>
            <person name="Yoshinaga Y."/>
            <person name="Zwiers L.-H."/>
            <person name="Turgeon B.G."/>
            <person name="Goodwin S.B."/>
            <person name="Spatafora J.W."/>
            <person name="Crous P.W."/>
            <person name="Grigoriev I.V."/>
        </authorList>
    </citation>
    <scope>NUCLEOTIDE SEQUENCE</scope>
    <source>
        <strain evidence="7">IPT5</strain>
    </source>
</reference>
<dbReference type="EMBL" id="MU006296">
    <property type="protein sequence ID" value="KAF2853345.1"/>
    <property type="molecule type" value="Genomic_DNA"/>
</dbReference>
<dbReference type="GO" id="GO:0004499">
    <property type="term" value="F:N,N-dimethylaniline monooxygenase activity"/>
    <property type="evidence" value="ECO:0007669"/>
    <property type="project" value="InterPro"/>
</dbReference>
<keyword evidence="5" id="KW-0560">Oxidoreductase</keyword>
<dbReference type="Proteomes" id="UP000799423">
    <property type="component" value="Unassembled WGS sequence"/>
</dbReference>
<comment type="similarity">
    <text evidence="1">Belongs to the FMO family.</text>
</comment>
<dbReference type="InterPro" id="IPR020946">
    <property type="entry name" value="Flavin_mOase-like"/>
</dbReference>
<keyword evidence="6" id="KW-1133">Transmembrane helix</keyword>
<dbReference type="OrthoDB" id="66881at2759"/>
<keyword evidence="7" id="KW-0503">Monooxygenase</keyword>
<evidence type="ECO:0000256" key="2">
    <source>
        <dbReference type="ARBA" id="ARBA00022630"/>
    </source>
</evidence>
<protein>
    <submittedName>
        <fullName evidence="7">Dimethylaniline monooxygenase</fullName>
    </submittedName>
</protein>
<evidence type="ECO:0000256" key="6">
    <source>
        <dbReference type="SAM" id="Phobius"/>
    </source>
</evidence>
<dbReference type="PANTHER" id="PTHR23023">
    <property type="entry name" value="DIMETHYLANILINE MONOOXYGENASE"/>
    <property type="match status" value="1"/>
</dbReference>
<evidence type="ECO:0000256" key="5">
    <source>
        <dbReference type="ARBA" id="ARBA00023002"/>
    </source>
</evidence>
<dbReference type="Pfam" id="PF00743">
    <property type="entry name" value="FMO-like"/>
    <property type="match status" value="2"/>
</dbReference>
<keyword evidence="3" id="KW-0274">FAD</keyword>
<accession>A0A6A7BFT0</accession>
<evidence type="ECO:0000256" key="3">
    <source>
        <dbReference type="ARBA" id="ARBA00022827"/>
    </source>
</evidence>
<dbReference type="InterPro" id="IPR050346">
    <property type="entry name" value="FMO-like"/>
</dbReference>
<organism evidence="7 8">
    <name type="scientific">Plenodomus tracheiphilus IPT5</name>
    <dbReference type="NCBI Taxonomy" id="1408161"/>
    <lineage>
        <taxon>Eukaryota</taxon>
        <taxon>Fungi</taxon>
        <taxon>Dikarya</taxon>
        <taxon>Ascomycota</taxon>
        <taxon>Pezizomycotina</taxon>
        <taxon>Dothideomycetes</taxon>
        <taxon>Pleosporomycetidae</taxon>
        <taxon>Pleosporales</taxon>
        <taxon>Pleosporineae</taxon>
        <taxon>Leptosphaeriaceae</taxon>
        <taxon>Plenodomus</taxon>
    </lineage>
</organism>
<dbReference type="InterPro" id="IPR000960">
    <property type="entry name" value="Flavin_mOase"/>
</dbReference>
<keyword evidence="4" id="KW-0521">NADP</keyword>
<evidence type="ECO:0000256" key="1">
    <source>
        <dbReference type="ARBA" id="ARBA00009183"/>
    </source>
</evidence>
<sequence>MDEEHPAMRIAVIGCGPGGLATLKTLLEASTPQRRIEAVLFEAEDDVGGTFQYRSYQNAELVSSKQLTTFSDHRLPASVPDHISLPQYVDYLRSYVQRFKLAPLLNLGCRVTRIEPIDKSTGQQWKHRVKYKNAKEPANERFFDCSHVAICTGLHVEPNLPATIPGITNVSGQVFHSSAYKERSQLTGRHVLVMGCGETAMDIVYEAIKADAKSVTMCFRTGFLSFPKALSRFKVFGKQFTGGLPIDGLITNLFETTYVHHAIAASRLRWFISDFVIKRVLWFLTGTQAGMNQYIGALPRDRLGRAFVFLNKSTKAMPYLNRPYQRKHPLAFLGNGYVDVPEDAQSNRWIDTCTFPREIDKTGRVIFEEDPDRKDWLRMRETIVRPDCVVYCTGYKQSFTYLASEYPTAADAVIRNIISPAEPSLAFIGFVRPGVGAIPPIAEQQAMWWTALITSRMTIPKDPPHYHLLAKGDARIQYGVDHSAYMSTLAKDFGGAPGLWLLWRTHGLKVLLVYCFGASFVTFYRLLGPFKCEAAPVIARTELAESITRRGMLGNMFFGIIPMIFYGFLNIGAWILELGGLLPREGFAP</sequence>
<dbReference type="InterPro" id="IPR036188">
    <property type="entry name" value="FAD/NAD-bd_sf"/>
</dbReference>
<dbReference type="PRINTS" id="PR00370">
    <property type="entry name" value="FMOXYGENASE"/>
</dbReference>
<dbReference type="AlphaFoldDB" id="A0A6A7BFT0"/>
<keyword evidence="6" id="KW-0812">Transmembrane</keyword>
<feature type="transmembrane region" description="Helical" evidence="6">
    <location>
        <begin position="556"/>
        <end position="576"/>
    </location>
</feature>
<evidence type="ECO:0000256" key="4">
    <source>
        <dbReference type="ARBA" id="ARBA00022857"/>
    </source>
</evidence>
<keyword evidence="2" id="KW-0285">Flavoprotein</keyword>
<proteinExistence type="inferred from homology"/>
<name>A0A6A7BFT0_9PLEO</name>